<dbReference type="InterPro" id="IPR017972">
    <property type="entry name" value="Cyt_P450_CS"/>
</dbReference>
<dbReference type="GO" id="GO:0016705">
    <property type="term" value="F:oxidoreductase activity, acting on paired donors, with incorporation or reduction of molecular oxygen"/>
    <property type="evidence" value="ECO:0007669"/>
    <property type="project" value="InterPro"/>
</dbReference>
<dbReference type="InterPro" id="IPR036396">
    <property type="entry name" value="Cyt_P450_sf"/>
</dbReference>
<keyword evidence="6" id="KW-0503">Monooxygenase</keyword>
<dbReference type="Gene3D" id="1.10.630.10">
    <property type="entry name" value="Cytochrome P450"/>
    <property type="match status" value="1"/>
</dbReference>
<evidence type="ECO:0000313" key="7">
    <source>
        <dbReference type="EMBL" id="EST30618.1"/>
    </source>
</evidence>
<dbReference type="Pfam" id="PF00067">
    <property type="entry name" value="p450"/>
    <property type="match status" value="1"/>
</dbReference>
<comment type="cofactor">
    <cofactor evidence="1 5">
        <name>heme</name>
        <dbReference type="ChEBI" id="CHEBI:30413"/>
    </cofactor>
</comment>
<comment type="caution">
    <text evidence="7">The sequence shown here is derived from an EMBL/GenBank/DDBJ whole genome shotgun (WGS) entry which is preliminary data.</text>
</comment>
<evidence type="ECO:0000256" key="1">
    <source>
        <dbReference type="ARBA" id="ARBA00001971"/>
    </source>
</evidence>
<evidence type="ECO:0000256" key="6">
    <source>
        <dbReference type="RuleBase" id="RU000461"/>
    </source>
</evidence>
<dbReference type="PATRIC" id="fig|1352936.5.peg.3788"/>
<keyword evidence="6" id="KW-0560">Oxidoreductase</keyword>
<evidence type="ECO:0000256" key="4">
    <source>
        <dbReference type="ARBA" id="ARBA00023004"/>
    </source>
</evidence>
<dbReference type="GO" id="GO:0004497">
    <property type="term" value="F:monooxygenase activity"/>
    <property type="evidence" value="ECO:0007669"/>
    <property type="project" value="UniProtKB-KW"/>
</dbReference>
<evidence type="ECO:0008006" key="9">
    <source>
        <dbReference type="Google" id="ProtNLM"/>
    </source>
</evidence>
<feature type="binding site" description="axial binding residue" evidence="5">
    <location>
        <position position="378"/>
    </location>
    <ligand>
        <name>heme</name>
        <dbReference type="ChEBI" id="CHEBI:30413"/>
    </ligand>
    <ligandPart>
        <name>Fe</name>
        <dbReference type="ChEBI" id="CHEBI:18248"/>
    </ligandPart>
</feature>
<dbReference type="InterPro" id="IPR050121">
    <property type="entry name" value="Cytochrome_P450_monoxygenase"/>
</dbReference>
<dbReference type="PRINTS" id="PR00465">
    <property type="entry name" value="EP450IV"/>
</dbReference>
<dbReference type="RefSeq" id="WP_023547559.1">
    <property type="nucleotide sequence ID" value="NZ_CM002285.1"/>
</dbReference>
<dbReference type="PROSITE" id="PS00086">
    <property type="entry name" value="CYTOCHROME_P450"/>
    <property type="match status" value="1"/>
</dbReference>
<dbReference type="PRINTS" id="PR00385">
    <property type="entry name" value="P450"/>
</dbReference>
<keyword evidence="4 5" id="KW-0408">Iron</keyword>
<proteinExistence type="inferred from homology"/>
<dbReference type="PANTHER" id="PTHR24305:SF166">
    <property type="entry name" value="CYTOCHROME P450 12A4, MITOCHONDRIAL-RELATED"/>
    <property type="match status" value="1"/>
</dbReference>
<keyword evidence="5 6" id="KW-0349">Heme</keyword>
<dbReference type="STRING" id="1352936.M878_18040"/>
<evidence type="ECO:0000256" key="3">
    <source>
        <dbReference type="ARBA" id="ARBA00022723"/>
    </source>
</evidence>
<evidence type="ECO:0000313" key="8">
    <source>
        <dbReference type="Proteomes" id="UP000017984"/>
    </source>
</evidence>
<accession>V6KEZ1</accession>
<comment type="similarity">
    <text evidence="2 6">Belongs to the cytochrome P450 family.</text>
</comment>
<dbReference type="GO" id="GO:0020037">
    <property type="term" value="F:heme binding"/>
    <property type="evidence" value="ECO:0007669"/>
    <property type="project" value="InterPro"/>
</dbReference>
<dbReference type="EMBL" id="AWQX01000158">
    <property type="protein sequence ID" value="EST30618.1"/>
    <property type="molecule type" value="Genomic_DNA"/>
</dbReference>
<dbReference type="InterPro" id="IPR001128">
    <property type="entry name" value="Cyt_P450"/>
</dbReference>
<dbReference type="OrthoDB" id="7376058at2"/>
<organism evidence="7 8">
    <name type="scientific">Streptomyces roseochromogenus subsp. oscitans DS 12.976</name>
    <dbReference type="NCBI Taxonomy" id="1352936"/>
    <lineage>
        <taxon>Bacteria</taxon>
        <taxon>Bacillati</taxon>
        <taxon>Actinomycetota</taxon>
        <taxon>Actinomycetes</taxon>
        <taxon>Kitasatosporales</taxon>
        <taxon>Streptomycetaceae</taxon>
        <taxon>Streptomyces</taxon>
    </lineage>
</organism>
<dbReference type="PANTHER" id="PTHR24305">
    <property type="entry name" value="CYTOCHROME P450"/>
    <property type="match status" value="1"/>
</dbReference>
<dbReference type="SUPFAM" id="SSF48264">
    <property type="entry name" value="Cytochrome P450"/>
    <property type="match status" value="1"/>
</dbReference>
<dbReference type="GO" id="GO:0005506">
    <property type="term" value="F:iron ion binding"/>
    <property type="evidence" value="ECO:0007669"/>
    <property type="project" value="InterPro"/>
</dbReference>
<evidence type="ECO:0000256" key="2">
    <source>
        <dbReference type="ARBA" id="ARBA00010617"/>
    </source>
</evidence>
<dbReference type="HOGENOM" id="CLU_001570_5_1_11"/>
<reference evidence="7 8" key="1">
    <citation type="journal article" date="2014" name="Genome Announc.">
        <title>Draft Genome Sequence of Streptomyces roseochromogenes subsp. oscitans DS 12.976, Producer of the Aminocoumarin Antibiotic Clorobiocin.</title>
        <authorList>
            <person name="Ruckert C."/>
            <person name="Kalinowski J."/>
            <person name="Heide L."/>
            <person name="Apel A.K."/>
        </authorList>
    </citation>
    <scope>NUCLEOTIDE SEQUENCE [LARGE SCALE GENOMIC DNA]</scope>
    <source>
        <strain evidence="7 8">DS 12.976</strain>
    </source>
</reference>
<sequence>MAAASVPLRLAGHGLGNRLAFERDPLGFLLHQRQYGDLVRIDDELYMVNTPALVEQVLKNTNSTFSITRDLLGEEIDGSRASEDLAQWMRARHVAGRGVNRSGLRAAGDRMAAVVARHAEAWRDTGTIDAITALEDLSARLIAEFCLGPDPGRVPALVARLQDARLPGALPWPGWAPSLRGRRLHRVERELAADVSRLIEERGTRPEGPASVVVDQLIDACGQGVLTHQGAVGVVVSTLFAAHETTAAALAWLLLLLDRHPQVRRQVVDEVDRELGGRLPTAGDLPRLAITGAVVKETLRLYPPLWYLERTVAEPAELGGHRLHPGQRVGLSPFALHRDARLYDQPATFHPARWTDRPAHTRLPGYAYLPFGAGPRMCLGAHFGTVAMTTTTATLTAGYQVTRAADCTPTFDTRTILQPRGLTLDITDRAPMSRTYR</sequence>
<keyword evidence="3 5" id="KW-0479">Metal-binding</keyword>
<name>V6KEZ1_STRRC</name>
<gene>
    <name evidence="7" type="ORF">M878_18040</name>
</gene>
<protein>
    <recommendedName>
        <fullName evidence="9">Cytochrome P450</fullName>
    </recommendedName>
</protein>
<dbReference type="Proteomes" id="UP000017984">
    <property type="component" value="Chromosome"/>
</dbReference>
<keyword evidence="8" id="KW-1185">Reference proteome</keyword>
<dbReference type="InterPro" id="IPR002403">
    <property type="entry name" value="Cyt_P450_E_grp-IV"/>
</dbReference>
<evidence type="ECO:0000256" key="5">
    <source>
        <dbReference type="PIRSR" id="PIRSR602403-1"/>
    </source>
</evidence>
<dbReference type="AlphaFoldDB" id="V6KEZ1"/>